<reference evidence="3" key="1">
    <citation type="submission" date="2014-11" db="EMBL/GenBank/DDBJ databases">
        <authorList>
            <person name="Otto D Thomas"/>
            <person name="Naeem Raeece"/>
        </authorList>
    </citation>
    <scope>NUCLEOTIDE SEQUENCE</scope>
</reference>
<feature type="region of interest" description="Disordered" evidence="1">
    <location>
        <begin position="542"/>
        <end position="564"/>
    </location>
</feature>
<feature type="region of interest" description="Disordered" evidence="1">
    <location>
        <begin position="1"/>
        <end position="80"/>
    </location>
</feature>
<gene>
    <name evidence="3" type="ORF">Cvel_22165</name>
</gene>
<dbReference type="PhylomeDB" id="A0A0G4GJC6"/>
<proteinExistence type="predicted"/>
<dbReference type="Pfam" id="PF07727">
    <property type="entry name" value="RVT_2"/>
    <property type="match status" value="1"/>
</dbReference>
<feature type="domain" description="Reverse transcriptase Ty1/copia-type" evidence="2">
    <location>
        <begin position="311"/>
        <end position="535"/>
    </location>
</feature>
<dbReference type="AlphaFoldDB" id="A0A0G4GJC6"/>
<evidence type="ECO:0000313" key="3">
    <source>
        <dbReference type="EMBL" id="CEM30042.1"/>
    </source>
</evidence>
<feature type="compositionally biased region" description="Low complexity" evidence="1">
    <location>
        <begin position="24"/>
        <end position="36"/>
    </location>
</feature>
<name>A0A0G4GJC6_9ALVE</name>
<protein>
    <recommendedName>
        <fullName evidence="2">Reverse transcriptase Ty1/copia-type domain-containing protein</fullName>
    </recommendedName>
</protein>
<dbReference type="VEuPathDB" id="CryptoDB:Cvel_22165"/>
<dbReference type="EMBL" id="CDMZ01001272">
    <property type="protein sequence ID" value="CEM30042.1"/>
    <property type="molecule type" value="Genomic_DNA"/>
</dbReference>
<organism evidence="3">
    <name type="scientific">Chromera velia CCMP2878</name>
    <dbReference type="NCBI Taxonomy" id="1169474"/>
    <lineage>
        <taxon>Eukaryota</taxon>
        <taxon>Sar</taxon>
        <taxon>Alveolata</taxon>
        <taxon>Colpodellida</taxon>
        <taxon>Chromeraceae</taxon>
        <taxon>Chromera</taxon>
    </lineage>
</organism>
<dbReference type="InterPro" id="IPR013103">
    <property type="entry name" value="RVT_2"/>
</dbReference>
<feature type="compositionally biased region" description="Pro residues" evidence="1">
    <location>
        <begin position="52"/>
        <end position="76"/>
    </location>
</feature>
<evidence type="ECO:0000256" key="1">
    <source>
        <dbReference type="SAM" id="MobiDB-lite"/>
    </source>
</evidence>
<evidence type="ECO:0000259" key="2">
    <source>
        <dbReference type="Pfam" id="PF07727"/>
    </source>
</evidence>
<sequence>MEDSDNASDSNPAATAAGRMKLASSSDSPRPSFSFDGLGCMLDPQQQQEQQPVPPPELPQQPPATDFPPAPPPQPPKFDITDFRKDELIIWKDENTNRYFLGSVRAVDPSGEGRVEVQAWGSTGRMSLASRRMQPAWYPVRGRPKLLYSAQKPAGCGPELCYLIPEEVVERTALTPEGRLPSDVCETYKSVLLASHNTYFPSDRLFFDSLASQAAMAVLFSPSAESAHETEHHNAETATSPPFFLWNDEQQQASVGACSAATTHTLLPRHDLSPEQLKGRAASREKELSSLFENDVYERVPIAEVPPEQVRSAIPTHFVDTMKRQKAGEWDFKSRVVADGSPFFDRREGVTTSCATASQWAMRCALAMVFAHADFDPREIVVADVKTAYLTALRSDCVYVRPPKDHPDYGKYLWRLIRALYGMKDSGNLWDRSCNKTLAAAGWVPSPVRGVWWKWTGKPEASSSRLLGILPTFVDDFAILPIGGSAVQLAREIAQKGGYKMKITRPDKGSIRWAGVDFELTKDSISIHQTEYLLSLPLPEGMGESSTTQTECEKSDLFPLPPSS</sequence>
<accession>A0A0G4GJC6</accession>